<dbReference type="Proteomes" id="UP000018208">
    <property type="component" value="Unassembled WGS sequence"/>
</dbReference>
<keyword evidence="1" id="KW-0812">Transmembrane</keyword>
<dbReference type="EMBL" id="KI545974">
    <property type="protein sequence ID" value="EST48896.1"/>
    <property type="molecule type" value="Genomic_DNA"/>
</dbReference>
<dbReference type="EMBL" id="AUWU02000003">
    <property type="protein sequence ID" value="KAH0575120.1"/>
    <property type="molecule type" value="Genomic_DNA"/>
</dbReference>
<dbReference type="AlphaFoldDB" id="V6LYT8"/>
<protein>
    <submittedName>
        <fullName evidence="2">Uncharacterized protein</fullName>
    </submittedName>
</protein>
<sequence>MLLTLSLTCYQPNATFIYNPITHQGTLTASYLPPDDSSPFKLCAQLQNHLARAKVELANSEIAISSNFNFRHLEQLHLQISFDSVAQQNAGLVTRQSNFLVQIMDMDAEIRQTLSYFSLLVFNHDDCIASAVCEIHGSQIVIRAENRGCDLSNTQFAAGGGIDDESFNKTVIASLSLFDKLLDMPSGLLLRDQPDANRFEIIFDCVHQQDEIDAEICFDIIRSLALTPVLDFNIIFNYQMQRPDHSFLQINTKINQIFEVGYDNCFKNTTYQLNTQMVVFYLNPTGKCNFGDGRVQTIIGLTDSMNLQNAKIWTADIKIAELTSESTRYSVECKQLDDKFCKSSISVLEKIQNVFMFFRIVIHNTDGTVNFIIIEPSKYQECYTSTEMLLSFPKGAVEAKLILKSHAIAFQTCQLNVLTRQTISLFLYRHTVPDGSITQIEDTPFYEFSIIDQFSTANTSIQFSLTDLNVIREISSLVRQDMFYALIRYGTIRLPVFNTIDQADLYDQTPIYMIMIIGGLLGGIFIAGLEILIFMRKIKRLI</sequence>
<evidence type="ECO:0000256" key="1">
    <source>
        <dbReference type="SAM" id="Phobius"/>
    </source>
</evidence>
<keyword evidence="1" id="KW-0472">Membrane</keyword>
<evidence type="ECO:0000313" key="4">
    <source>
        <dbReference type="Proteomes" id="UP000018208"/>
    </source>
</evidence>
<keyword evidence="1" id="KW-1133">Transmembrane helix</keyword>
<evidence type="ECO:0000313" key="2">
    <source>
        <dbReference type="EMBL" id="EST48896.1"/>
    </source>
</evidence>
<dbReference type="VEuPathDB" id="GiardiaDB:SS50377_22744"/>
<feature type="transmembrane region" description="Helical" evidence="1">
    <location>
        <begin position="511"/>
        <end position="535"/>
    </location>
</feature>
<evidence type="ECO:0000313" key="3">
    <source>
        <dbReference type="EMBL" id="KAH0575120.1"/>
    </source>
</evidence>
<gene>
    <name evidence="2" type="ORF">SS50377_10867</name>
    <name evidence="3" type="ORF">SS50377_22744</name>
</gene>
<proteinExistence type="predicted"/>
<accession>V6LYT8</accession>
<reference evidence="2 3" key="1">
    <citation type="journal article" date="2014" name="PLoS Genet.">
        <title>The Genome of Spironucleus salmonicida Highlights a Fish Pathogen Adapted to Fluctuating Environments.</title>
        <authorList>
            <person name="Xu F."/>
            <person name="Jerlstrom-Hultqvist J."/>
            <person name="Einarsson E."/>
            <person name="Astvaldsson A."/>
            <person name="Svard S.G."/>
            <person name="Andersson J.O."/>
        </authorList>
    </citation>
    <scope>NUCLEOTIDE SEQUENCE</scope>
    <source>
        <strain evidence="3">ATCC 50377</strain>
    </source>
</reference>
<keyword evidence="4" id="KW-1185">Reference proteome</keyword>
<name>V6LYT8_9EUKA</name>
<reference evidence="3" key="2">
    <citation type="submission" date="2020-12" db="EMBL/GenBank/DDBJ databases">
        <title>New Spironucleus salmonicida genome in near-complete chromosomes.</title>
        <authorList>
            <person name="Xu F."/>
            <person name="Kurt Z."/>
            <person name="Jimenez-Gonzalez A."/>
            <person name="Astvaldsson A."/>
            <person name="Andersson J.O."/>
            <person name="Svard S.G."/>
        </authorList>
    </citation>
    <scope>NUCLEOTIDE SEQUENCE</scope>
    <source>
        <strain evidence="3">ATCC 50377</strain>
    </source>
</reference>
<organism evidence="2">
    <name type="scientific">Spironucleus salmonicida</name>
    <dbReference type="NCBI Taxonomy" id="348837"/>
    <lineage>
        <taxon>Eukaryota</taxon>
        <taxon>Metamonada</taxon>
        <taxon>Diplomonadida</taxon>
        <taxon>Hexamitidae</taxon>
        <taxon>Hexamitinae</taxon>
        <taxon>Spironucleus</taxon>
    </lineage>
</organism>